<proteinExistence type="inferred from homology"/>
<keyword evidence="3" id="KW-1185">Reference proteome</keyword>
<dbReference type="RefSeq" id="WP_344412452.1">
    <property type="nucleotide sequence ID" value="NZ_BAAANN010000001.1"/>
</dbReference>
<dbReference type="EMBL" id="BAAANN010000001">
    <property type="protein sequence ID" value="GAA1939212.1"/>
    <property type="molecule type" value="Genomic_DNA"/>
</dbReference>
<dbReference type="Pfam" id="PF10282">
    <property type="entry name" value="Lactonase"/>
    <property type="match status" value="1"/>
</dbReference>
<organism evidence="2 3">
    <name type="scientific">Amycolatopsis minnesotensis</name>
    <dbReference type="NCBI Taxonomy" id="337894"/>
    <lineage>
        <taxon>Bacteria</taxon>
        <taxon>Bacillati</taxon>
        <taxon>Actinomycetota</taxon>
        <taxon>Actinomycetes</taxon>
        <taxon>Pseudonocardiales</taxon>
        <taxon>Pseudonocardiaceae</taxon>
        <taxon>Amycolatopsis</taxon>
    </lineage>
</organism>
<sequence length="337" mass="34515">MTDLVLVGCYTAEANGNGTGISAFRRDPASGGLTLASTLPMTSPSWLAKHPTAPILYATNETATGEVSSAAVDADGGLTALDAASTGGGHPCQLAVTPDGRFLVCANYSGGSVAVFALGPDGRLGERTALVRHTGSGPRTDRQEAAHVHMVVPSADSRVVSAVDLGTDEIRSYRLSPDGALDPLAVSPLPPGTGPRQLVRRDGTGLAYVAGELSGKLLTLRETSPGAFETIHVADATAERSGTENLVAHLEVTGSRAYLSSRGPDCVTEFTTDPATPVADQPCGAGPRHFALDGGHCFVAAQDEDALTAFPVAELGKAEPRRHPTGSPSFVLPLTVA</sequence>
<dbReference type="SUPFAM" id="SSF51004">
    <property type="entry name" value="C-terminal (heme d1) domain of cytochrome cd1-nitrite reductase"/>
    <property type="match status" value="1"/>
</dbReference>
<dbReference type="Proteomes" id="UP001501116">
    <property type="component" value="Unassembled WGS sequence"/>
</dbReference>
<dbReference type="PANTHER" id="PTHR30344:SF1">
    <property type="entry name" value="6-PHOSPHOGLUCONOLACTONASE"/>
    <property type="match status" value="1"/>
</dbReference>
<dbReference type="InterPro" id="IPR015943">
    <property type="entry name" value="WD40/YVTN_repeat-like_dom_sf"/>
</dbReference>
<dbReference type="InterPro" id="IPR050282">
    <property type="entry name" value="Cycloisomerase_2"/>
</dbReference>
<dbReference type="PANTHER" id="PTHR30344">
    <property type="entry name" value="6-PHOSPHOGLUCONOLACTONASE-RELATED"/>
    <property type="match status" value="1"/>
</dbReference>
<protein>
    <submittedName>
        <fullName evidence="2">Beta-propeller fold lactonase family protein</fullName>
    </submittedName>
</protein>
<evidence type="ECO:0000313" key="2">
    <source>
        <dbReference type="EMBL" id="GAA1939212.1"/>
    </source>
</evidence>
<gene>
    <name evidence="2" type="ORF">GCM10009754_02880</name>
</gene>
<comment type="caution">
    <text evidence="2">The sequence shown here is derived from an EMBL/GenBank/DDBJ whole genome shotgun (WGS) entry which is preliminary data.</text>
</comment>
<reference evidence="2 3" key="1">
    <citation type="journal article" date="2019" name="Int. J. Syst. Evol. Microbiol.">
        <title>The Global Catalogue of Microorganisms (GCM) 10K type strain sequencing project: providing services to taxonomists for standard genome sequencing and annotation.</title>
        <authorList>
            <consortium name="The Broad Institute Genomics Platform"/>
            <consortium name="The Broad Institute Genome Sequencing Center for Infectious Disease"/>
            <person name="Wu L."/>
            <person name="Ma J."/>
        </authorList>
    </citation>
    <scope>NUCLEOTIDE SEQUENCE [LARGE SCALE GENOMIC DNA]</scope>
    <source>
        <strain evidence="2 3">JCM 14545</strain>
    </source>
</reference>
<dbReference type="InterPro" id="IPR019405">
    <property type="entry name" value="Lactonase_7-beta_prop"/>
</dbReference>
<evidence type="ECO:0000313" key="3">
    <source>
        <dbReference type="Proteomes" id="UP001501116"/>
    </source>
</evidence>
<evidence type="ECO:0000256" key="1">
    <source>
        <dbReference type="ARBA" id="ARBA00005564"/>
    </source>
</evidence>
<accession>A0ABN2Q2F1</accession>
<dbReference type="InterPro" id="IPR011048">
    <property type="entry name" value="Haem_d1_sf"/>
</dbReference>
<name>A0ABN2Q2F1_9PSEU</name>
<comment type="similarity">
    <text evidence="1">Belongs to the cycloisomerase 2 family.</text>
</comment>
<dbReference type="Gene3D" id="2.130.10.10">
    <property type="entry name" value="YVTN repeat-like/Quinoprotein amine dehydrogenase"/>
    <property type="match status" value="1"/>
</dbReference>